<dbReference type="GO" id="GO:0005634">
    <property type="term" value="C:nucleus"/>
    <property type="evidence" value="ECO:0007669"/>
    <property type="project" value="TreeGrafter"/>
</dbReference>
<dbReference type="EMBL" id="QZWG01000017">
    <property type="protein sequence ID" value="RZB57485.1"/>
    <property type="molecule type" value="Genomic_DNA"/>
</dbReference>
<sequence>MDMSLDDIIKNNKKSGSRSSRCRTQPSGSELTRRFPNLAANCAAPYATAKAPEATWQHDSYVDQHVAATGYLTQGFRAASIESGTKLYISNLDYGVSNDDIKVIIISLFFLYFAFVFLFGMTLNFHAEF</sequence>
<comment type="caution">
    <text evidence="4">The sequence shown here is derived from an EMBL/GenBank/DDBJ whole genome shotgun (WGS) entry which is preliminary data.</text>
</comment>
<dbReference type="PANTHER" id="PTHR19965">
    <property type="entry name" value="RNA AND EXPORT FACTOR BINDING PROTEIN"/>
    <property type="match status" value="1"/>
</dbReference>
<dbReference type="AlphaFoldDB" id="A0A445G8G2"/>
<accession>A0A445G8G2</accession>
<keyword evidence="3" id="KW-0812">Transmembrane</keyword>
<protein>
    <submittedName>
        <fullName evidence="4">THO complex subunit 4A</fullName>
    </submittedName>
</protein>
<dbReference type="InterPro" id="IPR051229">
    <property type="entry name" value="ALYREF_mRNA_export"/>
</dbReference>
<keyword evidence="1" id="KW-0694">RNA-binding</keyword>
<organism evidence="4 5">
    <name type="scientific">Glycine soja</name>
    <name type="common">Wild soybean</name>
    <dbReference type="NCBI Taxonomy" id="3848"/>
    <lineage>
        <taxon>Eukaryota</taxon>
        <taxon>Viridiplantae</taxon>
        <taxon>Streptophyta</taxon>
        <taxon>Embryophyta</taxon>
        <taxon>Tracheophyta</taxon>
        <taxon>Spermatophyta</taxon>
        <taxon>Magnoliopsida</taxon>
        <taxon>eudicotyledons</taxon>
        <taxon>Gunneridae</taxon>
        <taxon>Pentapetalae</taxon>
        <taxon>rosids</taxon>
        <taxon>fabids</taxon>
        <taxon>Fabales</taxon>
        <taxon>Fabaceae</taxon>
        <taxon>Papilionoideae</taxon>
        <taxon>50 kb inversion clade</taxon>
        <taxon>NPAAA clade</taxon>
        <taxon>indigoferoid/millettioid clade</taxon>
        <taxon>Phaseoleae</taxon>
        <taxon>Glycine</taxon>
        <taxon>Glycine subgen. Soja</taxon>
    </lineage>
</organism>
<feature type="region of interest" description="Disordered" evidence="2">
    <location>
        <begin position="1"/>
        <end position="31"/>
    </location>
</feature>
<dbReference type="GO" id="GO:0003729">
    <property type="term" value="F:mRNA binding"/>
    <property type="evidence" value="ECO:0007669"/>
    <property type="project" value="TreeGrafter"/>
</dbReference>
<dbReference type="GO" id="GO:0006406">
    <property type="term" value="P:mRNA export from nucleus"/>
    <property type="evidence" value="ECO:0007669"/>
    <property type="project" value="TreeGrafter"/>
</dbReference>
<evidence type="ECO:0000313" key="5">
    <source>
        <dbReference type="Proteomes" id="UP000289340"/>
    </source>
</evidence>
<reference evidence="4 5" key="1">
    <citation type="submission" date="2018-09" db="EMBL/GenBank/DDBJ databases">
        <title>A high-quality reference genome of wild soybean provides a powerful tool to mine soybean genomes.</title>
        <authorList>
            <person name="Xie M."/>
            <person name="Chung C.Y.L."/>
            <person name="Li M.-W."/>
            <person name="Wong F.-L."/>
            <person name="Chan T.-F."/>
            <person name="Lam H.-M."/>
        </authorList>
    </citation>
    <scope>NUCLEOTIDE SEQUENCE [LARGE SCALE GENOMIC DNA]</scope>
    <source>
        <strain evidence="5">cv. W05</strain>
        <tissue evidence="4">Hypocotyl of etiolated seedlings</tissue>
    </source>
</reference>
<keyword evidence="3" id="KW-1133">Transmembrane helix</keyword>
<keyword evidence="3" id="KW-0472">Membrane</keyword>
<evidence type="ECO:0000256" key="3">
    <source>
        <dbReference type="SAM" id="Phobius"/>
    </source>
</evidence>
<name>A0A445G8G2_GLYSO</name>
<dbReference type="PANTHER" id="PTHR19965:SF35">
    <property type="entry name" value="RNA ANNEALING PROTEIN YRA1"/>
    <property type="match status" value="1"/>
</dbReference>
<gene>
    <name evidence="4" type="ORF">D0Y65_046243</name>
</gene>
<feature type="transmembrane region" description="Helical" evidence="3">
    <location>
        <begin position="103"/>
        <end position="123"/>
    </location>
</feature>
<dbReference type="Proteomes" id="UP000289340">
    <property type="component" value="Chromosome 17"/>
</dbReference>
<keyword evidence="5" id="KW-1185">Reference proteome</keyword>
<proteinExistence type="predicted"/>
<evidence type="ECO:0000313" key="4">
    <source>
        <dbReference type="EMBL" id="RZB57485.1"/>
    </source>
</evidence>
<evidence type="ECO:0000256" key="2">
    <source>
        <dbReference type="SAM" id="MobiDB-lite"/>
    </source>
</evidence>
<evidence type="ECO:0000256" key="1">
    <source>
        <dbReference type="ARBA" id="ARBA00022884"/>
    </source>
</evidence>